<dbReference type="AlphaFoldDB" id="A0A165NCJ1"/>
<evidence type="ECO:0000313" key="2">
    <source>
        <dbReference type="Proteomes" id="UP000076761"/>
    </source>
</evidence>
<dbReference type="InParanoid" id="A0A165NCJ1"/>
<feature type="non-terminal residue" evidence="1">
    <location>
        <position position="1"/>
    </location>
</feature>
<reference evidence="1 2" key="1">
    <citation type="journal article" date="2016" name="Mol. Biol. Evol.">
        <title>Comparative Genomics of Early-Diverging Mushroom-Forming Fungi Provides Insights into the Origins of Lignocellulose Decay Capabilities.</title>
        <authorList>
            <person name="Nagy L.G."/>
            <person name="Riley R."/>
            <person name="Tritt A."/>
            <person name="Adam C."/>
            <person name="Daum C."/>
            <person name="Floudas D."/>
            <person name="Sun H."/>
            <person name="Yadav J.S."/>
            <person name="Pangilinan J."/>
            <person name="Larsson K.H."/>
            <person name="Matsuura K."/>
            <person name="Barry K."/>
            <person name="Labutti K."/>
            <person name="Kuo R."/>
            <person name="Ohm R.A."/>
            <person name="Bhattacharya S.S."/>
            <person name="Shirouzu T."/>
            <person name="Yoshinaga Y."/>
            <person name="Martin F.M."/>
            <person name="Grigoriev I.V."/>
            <person name="Hibbett D.S."/>
        </authorList>
    </citation>
    <scope>NUCLEOTIDE SEQUENCE [LARGE SCALE GENOMIC DNA]</scope>
    <source>
        <strain evidence="1 2">HHB14362 ss-1</strain>
    </source>
</reference>
<dbReference type="Proteomes" id="UP000076761">
    <property type="component" value="Unassembled WGS sequence"/>
</dbReference>
<accession>A0A165NCJ1</accession>
<feature type="non-terminal residue" evidence="1">
    <location>
        <position position="75"/>
    </location>
</feature>
<sequence>QPRAIKLSVKYLLSLPARLCNPPPAVGKVRSCAVTPLFKVRLEDVLSRKHLPPLGLKDFEEWLLFVENAPENLYV</sequence>
<gene>
    <name evidence="1" type="ORF">NEOLEDRAFT_1051163</name>
</gene>
<organism evidence="1 2">
    <name type="scientific">Neolentinus lepideus HHB14362 ss-1</name>
    <dbReference type="NCBI Taxonomy" id="1314782"/>
    <lineage>
        <taxon>Eukaryota</taxon>
        <taxon>Fungi</taxon>
        <taxon>Dikarya</taxon>
        <taxon>Basidiomycota</taxon>
        <taxon>Agaricomycotina</taxon>
        <taxon>Agaricomycetes</taxon>
        <taxon>Gloeophyllales</taxon>
        <taxon>Gloeophyllaceae</taxon>
        <taxon>Neolentinus</taxon>
    </lineage>
</organism>
<dbReference type="STRING" id="1314782.A0A165NCJ1"/>
<dbReference type="EMBL" id="KV425640">
    <property type="protein sequence ID" value="KZT19465.1"/>
    <property type="molecule type" value="Genomic_DNA"/>
</dbReference>
<name>A0A165NCJ1_9AGAM</name>
<protein>
    <submittedName>
        <fullName evidence="1">Uncharacterized protein</fullName>
    </submittedName>
</protein>
<proteinExistence type="predicted"/>
<keyword evidence="2" id="KW-1185">Reference proteome</keyword>
<dbReference type="OrthoDB" id="3232309at2759"/>
<evidence type="ECO:0000313" key="1">
    <source>
        <dbReference type="EMBL" id="KZT19465.1"/>
    </source>
</evidence>